<dbReference type="GO" id="GO:0016301">
    <property type="term" value="F:kinase activity"/>
    <property type="evidence" value="ECO:0007669"/>
    <property type="project" value="UniProtKB-KW"/>
</dbReference>
<dbReference type="EMBL" id="QVOD01000004">
    <property type="protein sequence ID" value="RFT67892.1"/>
    <property type="molecule type" value="Genomic_DNA"/>
</dbReference>
<organism evidence="1 3">
    <name type="scientific">Bacillus clarus</name>
    <dbReference type="NCBI Taxonomy" id="2338372"/>
    <lineage>
        <taxon>Bacteria</taxon>
        <taxon>Bacillati</taxon>
        <taxon>Bacillota</taxon>
        <taxon>Bacilli</taxon>
        <taxon>Bacillales</taxon>
        <taxon>Bacillaceae</taxon>
        <taxon>Bacillus</taxon>
        <taxon>Bacillus cereus group</taxon>
    </lineage>
</organism>
<dbReference type="Proteomes" id="UP000264294">
    <property type="component" value="Unassembled WGS sequence"/>
</dbReference>
<dbReference type="AlphaFoldDB" id="A0A090YKN7"/>
<protein>
    <submittedName>
        <fullName evidence="2">Histidine kinase</fullName>
    </submittedName>
</protein>
<proteinExistence type="predicted"/>
<dbReference type="PATRIC" id="fig|1405.8.peg.3472"/>
<dbReference type="RefSeq" id="WP_042982153.1">
    <property type="nucleotide sequence ID" value="NZ_JMQC01000008.1"/>
</dbReference>
<evidence type="ECO:0000313" key="2">
    <source>
        <dbReference type="EMBL" id="RFT67892.1"/>
    </source>
</evidence>
<gene>
    <name evidence="2" type="ORF">D0U04_05365</name>
    <name evidence="1" type="ORF">DJ93_3384</name>
</gene>
<accession>A0A090YKN7</accession>
<evidence type="ECO:0000313" key="3">
    <source>
        <dbReference type="Proteomes" id="UP000029389"/>
    </source>
</evidence>
<dbReference type="STRING" id="1405.B7492_04980"/>
<evidence type="ECO:0000313" key="4">
    <source>
        <dbReference type="Proteomes" id="UP000264294"/>
    </source>
</evidence>
<evidence type="ECO:0000313" key="1">
    <source>
        <dbReference type="EMBL" id="KFM98781.1"/>
    </source>
</evidence>
<dbReference type="EMBL" id="JMQC01000008">
    <property type="protein sequence ID" value="KFM98781.1"/>
    <property type="molecule type" value="Genomic_DNA"/>
</dbReference>
<dbReference type="InterPro" id="IPR026838">
    <property type="entry name" value="YheC/D"/>
</dbReference>
<dbReference type="Proteomes" id="UP000029389">
    <property type="component" value="Unassembled WGS sequence"/>
</dbReference>
<reference evidence="2 4" key="2">
    <citation type="submission" date="2018-08" db="EMBL/GenBank/DDBJ databases">
        <title>Bacillus clarus sp. nov. strain PS00077A.</title>
        <authorList>
            <person name="Mendez Acevedo M."/>
            <person name="Carroll L."/>
            <person name="Mukherjee M."/>
            <person name="Wiedmann M."/>
            <person name="Kovac J."/>
        </authorList>
    </citation>
    <scope>NUCLEOTIDE SEQUENCE [LARGE SCALE GENOMIC DNA]</scope>
    <source>
        <strain evidence="2 4">PS00077A</strain>
    </source>
</reference>
<keyword evidence="2" id="KW-0418">Kinase</keyword>
<reference evidence="1 3" key="1">
    <citation type="submission" date="2014-04" db="EMBL/GenBank/DDBJ databases">
        <authorList>
            <person name="Bishop-Lilly K.A."/>
            <person name="Broomall S.M."/>
            <person name="Chain P.S."/>
            <person name="Chertkov O."/>
            <person name="Coyne S.R."/>
            <person name="Daligault H.E."/>
            <person name="Davenport K.W."/>
            <person name="Erkkila T."/>
            <person name="Frey K.G."/>
            <person name="Gibbons H.S."/>
            <person name="Gu W."/>
            <person name="Jaissle J."/>
            <person name="Johnson S.L."/>
            <person name="Koroleva G.I."/>
            <person name="Ladner J.T."/>
            <person name="Lo C.-C."/>
            <person name="Minogue T.D."/>
            <person name="Munk C."/>
            <person name="Palacios G.F."/>
            <person name="Redden C.L."/>
            <person name="Rosenzweig C.N."/>
            <person name="Scholz M.B."/>
            <person name="Teshima H."/>
            <person name="Xu Y."/>
        </authorList>
    </citation>
    <scope>NUCLEOTIDE SEQUENCE [LARGE SCALE GENOMIC DNA]</scope>
    <source>
        <strain evidence="1 3">BHP</strain>
    </source>
</reference>
<dbReference type="Pfam" id="PF14398">
    <property type="entry name" value="ATPgrasp_YheCD"/>
    <property type="match status" value="1"/>
</dbReference>
<keyword evidence="4" id="KW-1185">Reference proteome</keyword>
<keyword evidence="2" id="KW-0808">Transferase</keyword>
<comment type="caution">
    <text evidence="1">The sequence shown here is derived from an EMBL/GenBank/DDBJ whole genome shotgun (WGS) entry which is preliminary data.</text>
</comment>
<name>A0A090YKN7_9BACI</name>
<sequence>MVLGLLTLQFHHERTYYTEIAKRARQYYNVVAQFTPFGIDSKTDLVTGLIYDTDTGSWIEQLFPIPSYIYDRCHFKEDAEFQKAKPIIHSLQKRSSTIVLNNTLIDPSEVHNLFLTNKRLSPYIPQIDKGTIRGIFKLLQKTKDIIIRPVTIYSNEKLYRVTYKDKIFHIDTLNTEKHAPIQFKRTDQFILWCQSEIQLSRYMIHPMLHPPNQLTYPIHIRTVMQKNKEQKWNVLGQFIQKSTSPSHFLLPTIENATLHPFSKIQYLLSSTGVHLLQDALHDIVTEVLKLLDNSYSSLFELELSTIMDQKGAIWLMYVNTRPSYTPFIQHNHSLAEEIFHGPLKFSRFTP</sequence>